<feature type="transmembrane region" description="Helical" evidence="1">
    <location>
        <begin position="57"/>
        <end position="79"/>
    </location>
</feature>
<evidence type="ECO:0000313" key="2">
    <source>
        <dbReference type="EMBL" id="CUN64653.1"/>
    </source>
</evidence>
<keyword evidence="1" id="KW-0812">Transmembrane</keyword>
<dbReference type="AlphaFoldDB" id="A0A173YM36"/>
<keyword evidence="1" id="KW-1133">Transmembrane helix</keyword>
<organism evidence="2 3">
    <name type="scientific">Mitsuokella jalaludinii</name>
    <dbReference type="NCBI Taxonomy" id="187979"/>
    <lineage>
        <taxon>Bacteria</taxon>
        <taxon>Bacillati</taxon>
        <taxon>Bacillota</taxon>
        <taxon>Negativicutes</taxon>
        <taxon>Selenomonadales</taxon>
        <taxon>Selenomonadaceae</taxon>
        <taxon>Mitsuokella</taxon>
    </lineage>
</organism>
<dbReference type="GeneID" id="83710600"/>
<dbReference type="STRING" id="187979.ERS852385_01005"/>
<gene>
    <name evidence="2" type="ORF">ERS852385_01005</name>
</gene>
<dbReference type="Proteomes" id="UP000095546">
    <property type="component" value="Unassembled WGS sequence"/>
</dbReference>
<sequence>MFEFITAFAIGLVVLCLVGKVVSLPLHLVWKLITNSIVGAILLWFVKLVAVKVQITFLSALVAGFFGVPGVIAVLLYTYL</sequence>
<keyword evidence="3" id="KW-1185">Reference proteome</keyword>
<keyword evidence="1" id="KW-0472">Membrane</keyword>
<evidence type="ECO:0000256" key="1">
    <source>
        <dbReference type="SAM" id="Phobius"/>
    </source>
</evidence>
<name>A0A173YM36_9FIRM</name>
<proteinExistence type="predicted"/>
<evidence type="ECO:0000313" key="3">
    <source>
        <dbReference type="Proteomes" id="UP000095546"/>
    </source>
</evidence>
<dbReference type="Pfam" id="PF07441">
    <property type="entry name" value="BofA"/>
    <property type="match status" value="1"/>
</dbReference>
<dbReference type="InterPro" id="IPR010001">
    <property type="entry name" value="BofA"/>
</dbReference>
<dbReference type="OrthoDB" id="1699162at2"/>
<protein>
    <submittedName>
        <fullName evidence="2">Pro-sigmaK processing inhibitor BofA</fullName>
    </submittedName>
</protein>
<dbReference type="RefSeq" id="WP_036376365.1">
    <property type="nucleotide sequence ID" value="NZ_CABIWZ010000004.1"/>
</dbReference>
<reference evidence="2 3" key="1">
    <citation type="submission" date="2015-09" db="EMBL/GenBank/DDBJ databases">
        <authorList>
            <consortium name="Pathogen Informatics"/>
        </authorList>
    </citation>
    <scope>NUCLEOTIDE SEQUENCE [LARGE SCALE GENOMIC DNA]</scope>
    <source>
        <strain evidence="2 3">2789STDY5608828</strain>
    </source>
</reference>
<feature type="transmembrane region" description="Helical" evidence="1">
    <location>
        <begin position="33"/>
        <end position="50"/>
    </location>
</feature>
<accession>A0A173YM36</accession>
<dbReference type="eggNOG" id="ENOG5032YCJ">
    <property type="taxonomic scope" value="Bacteria"/>
</dbReference>
<dbReference type="EMBL" id="CYYU01000004">
    <property type="protein sequence ID" value="CUN64653.1"/>
    <property type="molecule type" value="Genomic_DNA"/>
</dbReference>